<dbReference type="EC" id="3.2.2.-" evidence="8"/>
<dbReference type="EC" id="4.2.99.18" evidence="8"/>
<dbReference type="Proteomes" id="UP000000709">
    <property type="component" value="Unassembled WGS sequence"/>
</dbReference>
<dbReference type="InParanoid" id="G3ATH5"/>
<accession>G3ATH5</accession>
<protein>
    <recommendedName>
        <fullName evidence="8">Endonuclease III homolog</fullName>
        <ecNumber evidence="8">3.2.2.-</ecNumber>
        <ecNumber evidence="8">4.2.99.18</ecNumber>
    </recommendedName>
    <alternativeName>
        <fullName evidence="8">Bifunctional DNA N-glycosylase/DNA-(apurinic or apyrimidinic site) lyase</fullName>
        <shortName evidence="8">DNA glycosylase/AP lyase</shortName>
    </alternativeName>
</protein>
<keyword evidence="9" id="KW-0175">Coiled coil</keyword>
<evidence type="ECO:0000256" key="4">
    <source>
        <dbReference type="ARBA" id="ARBA00023204"/>
    </source>
</evidence>
<dbReference type="KEGG" id="spaa:SPAPADRAFT_156404"/>
<keyword evidence="8" id="KW-0496">Mitochondrion</keyword>
<dbReference type="GO" id="GO:0000703">
    <property type="term" value="F:oxidized pyrimidine nucleobase lesion DNA N-glycosylase activity"/>
    <property type="evidence" value="ECO:0007669"/>
    <property type="project" value="UniProtKB-UniRule"/>
</dbReference>
<comment type="subcellular location">
    <subcellularLocation>
        <location evidence="8">Nucleus</location>
    </subcellularLocation>
    <subcellularLocation>
        <location evidence="8">Mitochondrion</location>
    </subcellularLocation>
</comment>
<proteinExistence type="inferred from homology"/>
<dbReference type="Pfam" id="PF00633">
    <property type="entry name" value="HHH"/>
    <property type="match status" value="1"/>
</dbReference>
<comment type="similarity">
    <text evidence="1 8">Belongs to the Nth/MutY family.</text>
</comment>
<dbReference type="InterPro" id="IPR000445">
    <property type="entry name" value="HhH_motif"/>
</dbReference>
<dbReference type="EMBL" id="GL996504">
    <property type="protein sequence ID" value="EGW30938.1"/>
    <property type="molecule type" value="Genomic_DNA"/>
</dbReference>
<dbReference type="InterPro" id="IPR011257">
    <property type="entry name" value="DNA_glycosylase"/>
</dbReference>
<dbReference type="GO" id="GO:0005739">
    <property type="term" value="C:mitochondrion"/>
    <property type="evidence" value="ECO:0007669"/>
    <property type="project" value="UniProtKB-SubCell"/>
</dbReference>
<evidence type="ECO:0000256" key="8">
    <source>
        <dbReference type="HAMAP-Rule" id="MF_03183"/>
    </source>
</evidence>
<keyword evidence="6 8" id="KW-0326">Glycosidase</keyword>
<evidence type="ECO:0000256" key="3">
    <source>
        <dbReference type="ARBA" id="ARBA00022801"/>
    </source>
</evidence>
<dbReference type="SUPFAM" id="SSF48150">
    <property type="entry name" value="DNA-glycosylase"/>
    <property type="match status" value="1"/>
</dbReference>
<dbReference type="PANTHER" id="PTHR43286">
    <property type="entry name" value="ENDONUCLEASE III-LIKE PROTEIN 1"/>
    <property type="match status" value="1"/>
</dbReference>
<dbReference type="GO" id="GO:0140078">
    <property type="term" value="F:class I DNA-(apurinic or apyrimidinic site) endonuclease activity"/>
    <property type="evidence" value="ECO:0007669"/>
    <property type="project" value="UniProtKB-EC"/>
</dbReference>
<keyword evidence="5 8" id="KW-0456">Lyase</keyword>
<dbReference type="HOGENOM" id="CLU_012862_4_3_1"/>
<evidence type="ECO:0000313" key="12">
    <source>
        <dbReference type="Proteomes" id="UP000000709"/>
    </source>
</evidence>
<keyword evidence="4 8" id="KW-0234">DNA repair</keyword>
<dbReference type="FunCoup" id="G3ATH5">
    <property type="interactions" value="499"/>
</dbReference>
<dbReference type="OMA" id="RGKRCDL"/>
<dbReference type="Gene3D" id="1.10.340.30">
    <property type="entry name" value="Hypothetical protein, domain 2"/>
    <property type="match status" value="1"/>
</dbReference>
<dbReference type="HAMAP" id="MF_03183">
    <property type="entry name" value="Endonuclease_III_Nth"/>
    <property type="match status" value="1"/>
</dbReference>
<feature type="domain" description="HhH-GPD" evidence="10">
    <location>
        <begin position="106"/>
        <end position="264"/>
    </location>
</feature>
<evidence type="ECO:0000256" key="1">
    <source>
        <dbReference type="ARBA" id="ARBA00008343"/>
    </source>
</evidence>
<dbReference type="InterPro" id="IPR003265">
    <property type="entry name" value="HhH-GPD_domain"/>
</dbReference>
<reference evidence="11 12" key="1">
    <citation type="journal article" date="2011" name="Proc. Natl. Acad. Sci. U.S.A.">
        <title>Comparative genomics of xylose-fermenting fungi for enhanced biofuel production.</title>
        <authorList>
            <person name="Wohlbach D.J."/>
            <person name="Kuo A."/>
            <person name="Sato T.K."/>
            <person name="Potts K.M."/>
            <person name="Salamov A.A."/>
            <person name="LaButti K.M."/>
            <person name="Sun H."/>
            <person name="Clum A."/>
            <person name="Pangilinan J.L."/>
            <person name="Lindquist E.A."/>
            <person name="Lucas S."/>
            <person name="Lapidus A."/>
            <person name="Jin M."/>
            <person name="Gunawan C."/>
            <person name="Balan V."/>
            <person name="Dale B.E."/>
            <person name="Jeffries T.W."/>
            <person name="Zinkel R."/>
            <person name="Barry K.W."/>
            <person name="Grigoriev I.V."/>
            <person name="Gasch A.P."/>
        </authorList>
    </citation>
    <scope>NUCLEOTIDE SEQUENCE [LARGE SCALE GENOMIC DNA]</scope>
    <source>
        <strain evidence="12">NRRL Y-27907 / 11-Y1</strain>
    </source>
</reference>
<organism evidence="12">
    <name type="scientific">Spathaspora passalidarum (strain NRRL Y-27907 / 11-Y1)</name>
    <dbReference type="NCBI Taxonomy" id="619300"/>
    <lineage>
        <taxon>Eukaryota</taxon>
        <taxon>Fungi</taxon>
        <taxon>Dikarya</taxon>
        <taxon>Ascomycota</taxon>
        <taxon>Saccharomycotina</taxon>
        <taxon>Pichiomycetes</taxon>
        <taxon>Debaryomycetaceae</taxon>
        <taxon>Spathaspora</taxon>
    </lineage>
</organism>
<dbReference type="Pfam" id="PF00730">
    <property type="entry name" value="HhH-GPD"/>
    <property type="match status" value="1"/>
</dbReference>
<dbReference type="SMART" id="SM00478">
    <property type="entry name" value="ENDO3c"/>
    <property type="match status" value="1"/>
</dbReference>
<keyword evidence="8" id="KW-0539">Nucleus</keyword>
<dbReference type="GO" id="GO:0006289">
    <property type="term" value="P:nucleotide-excision repair"/>
    <property type="evidence" value="ECO:0007669"/>
    <property type="project" value="TreeGrafter"/>
</dbReference>
<evidence type="ECO:0000256" key="9">
    <source>
        <dbReference type="SAM" id="Coils"/>
    </source>
</evidence>
<sequence length="329" mass="36686">MAKKRVVETVAAVKRIKTEPVDTKPRYVKYLDIEHPNVFAKADPADASVGPPNWVDLYNRVVAMRAKFMAPVDTQGCERMPETISPGVSQSNSKVYRFQLLISLMLSSQTKDEVNFDAMTKLHKAMLEKGYKDGLCIEAVLATSESDIDKLIAKVGFHNRKAGYIKRSCQMLIDSHNGDIPTTIEEITALPGVGPKMGYLLLQAGWGINSGIGVDVHLHRLAQMWGWVSKKATTPEKARLELEDWLPRQYWKDVNPLMVGFGQVVCGSRAKNCDVCSLNTMCAGKDRKLAGKEVSKERLEKLKAQRADLSVLVEEVNVKQEIKQESLLV</sequence>
<dbReference type="GO" id="GO:0003677">
    <property type="term" value="F:DNA binding"/>
    <property type="evidence" value="ECO:0007669"/>
    <property type="project" value="UniProtKB-UniRule"/>
</dbReference>
<evidence type="ECO:0000259" key="10">
    <source>
        <dbReference type="SMART" id="SM00478"/>
    </source>
</evidence>
<dbReference type="InterPro" id="IPR030841">
    <property type="entry name" value="NTH1"/>
</dbReference>
<dbReference type="eggNOG" id="KOG1921">
    <property type="taxonomic scope" value="Eukaryota"/>
</dbReference>
<gene>
    <name evidence="8" type="primary">NTG1</name>
    <name evidence="11" type="ORF">SPAPADRAFT_156404</name>
</gene>
<evidence type="ECO:0000256" key="7">
    <source>
        <dbReference type="ARBA" id="ARBA00044632"/>
    </source>
</evidence>
<dbReference type="CDD" id="cd00056">
    <property type="entry name" value="ENDO3c"/>
    <property type="match status" value="1"/>
</dbReference>
<comment type="function">
    <text evidence="8">Bifunctional DNA N-glycosylase with associated apurinic/apyrimidinic (AP) lyase function that catalyzes the first step in base excision repair (BER), the primary repair pathway for the repair of oxidative DNA damage. The DNA N-glycosylase activity releases the damaged DNA base from DNA by cleaving the N-glycosidic bond, leaving an AP site. The AP lyase activity cleaves the phosphodiester bond 3' to the AP site by a beta-elimination. Primarily recognizes and repairs oxidative base damage of pyrimidines.</text>
</comment>
<dbReference type="OrthoDB" id="2099276at2759"/>
<dbReference type="RefSeq" id="XP_007376971.1">
    <property type="nucleotide sequence ID" value="XM_007376909.1"/>
</dbReference>
<dbReference type="FunFam" id="1.10.340.30:FF:000001">
    <property type="entry name" value="Endonuclease III"/>
    <property type="match status" value="1"/>
</dbReference>
<dbReference type="Gene3D" id="1.10.1670.10">
    <property type="entry name" value="Helix-hairpin-Helix base-excision DNA repair enzymes (C-terminal)"/>
    <property type="match status" value="1"/>
</dbReference>
<evidence type="ECO:0000313" key="11">
    <source>
        <dbReference type="EMBL" id="EGW30938.1"/>
    </source>
</evidence>
<evidence type="ECO:0000256" key="6">
    <source>
        <dbReference type="ARBA" id="ARBA00023295"/>
    </source>
</evidence>
<comment type="catalytic activity">
    <reaction evidence="7 8">
        <text>2'-deoxyribonucleotide-(2'-deoxyribose 5'-phosphate)-2'-deoxyribonucleotide-DNA = a 3'-end 2'-deoxyribonucleotide-(2,3-dehydro-2,3-deoxyribose 5'-phosphate)-DNA + a 5'-end 5'-phospho-2'-deoxyribonucleoside-DNA + H(+)</text>
        <dbReference type="Rhea" id="RHEA:66592"/>
        <dbReference type="Rhea" id="RHEA-COMP:13180"/>
        <dbReference type="Rhea" id="RHEA-COMP:16897"/>
        <dbReference type="Rhea" id="RHEA-COMP:17067"/>
        <dbReference type="ChEBI" id="CHEBI:15378"/>
        <dbReference type="ChEBI" id="CHEBI:136412"/>
        <dbReference type="ChEBI" id="CHEBI:157695"/>
        <dbReference type="ChEBI" id="CHEBI:167181"/>
        <dbReference type="EC" id="4.2.99.18"/>
    </reaction>
</comment>
<dbReference type="GO" id="GO:0006285">
    <property type="term" value="P:base-excision repair, AP site formation"/>
    <property type="evidence" value="ECO:0007669"/>
    <property type="project" value="UniProtKB-UniRule"/>
</dbReference>
<dbReference type="STRING" id="619300.G3ATH5"/>
<dbReference type="GeneID" id="18871049"/>
<keyword evidence="3 8" id="KW-0378">Hydrolase</keyword>
<dbReference type="InterPro" id="IPR023170">
    <property type="entry name" value="HhH_base_excis_C"/>
</dbReference>
<dbReference type="AlphaFoldDB" id="G3ATH5"/>
<feature type="coiled-coil region" evidence="9">
    <location>
        <begin position="292"/>
        <end position="319"/>
    </location>
</feature>
<keyword evidence="12" id="KW-1185">Reference proteome</keyword>
<evidence type="ECO:0000256" key="2">
    <source>
        <dbReference type="ARBA" id="ARBA00022763"/>
    </source>
</evidence>
<keyword evidence="2 8" id="KW-0227">DNA damage</keyword>
<dbReference type="InterPro" id="IPR004036">
    <property type="entry name" value="Endonuclease-III-like_CS2"/>
</dbReference>
<dbReference type="PROSITE" id="PS01155">
    <property type="entry name" value="ENDONUCLEASE_III_2"/>
    <property type="match status" value="1"/>
</dbReference>
<name>G3ATH5_SPAPN</name>
<dbReference type="PANTHER" id="PTHR43286:SF1">
    <property type="entry name" value="ENDONUCLEASE III-LIKE PROTEIN 1"/>
    <property type="match status" value="1"/>
</dbReference>
<comment type="caution">
    <text evidence="8">Lacks conserved residue(s) required for the propagation of feature annotation.</text>
</comment>
<evidence type="ECO:0000256" key="5">
    <source>
        <dbReference type="ARBA" id="ARBA00023239"/>
    </source>
</evidence>
<dbReference type="GO" id="GO:0005634">
    <property type="term" value="C:nucleus"/>
    <property type="evidence" value="ECO:0007669"/>
    <property type="project" value="UniProtKB-SubCell"/>
</dbReference>